<feature type="transmembrane region" description="Helical" evidence="2">
    <location>
        <begin position="121"/>
        <end position="142"/>
    </location>
</feature>
<keyword evidence="4" id="KW-1185">Reference proteome</keyword>
<keyword evidence="2" id="KW-0472">Membrane</keyword>
<accession>A0A1G7JGV2</accession>
<protein>
    <submittedName>
        <fullName evidence="3">Uncharacterized protein</fullName>
    </submittedName>
</protein>
<organism evidence="3 4">
    <name type="scientific">Pseudonocardia oroxyli</name>
    <dbReference type="NCBI Taxonomy" id="366584"/>
    <lineage>
        <taxon>Bacteria</taxon>
        <taxon>Bacillati</taxon>
        <taxon>Actinomycetota</taxon>
        <taxon>Actinomycetes</taxon>
        <taxon>Pseudonocardiales</taxon>
        <taxon>Pseudonocardiaceae</taxon>
        <taxon>Pseudonocardia</taxon>
    </lineage>
</organism>
<feature type="transmembrane region" description="Helical" evidence="2">
    <location>
        <begin position="148"/>
        <end position="171"/>
    </location>
</feature>
<dbReference type="EMBL" id="FNBE01000004">
    <property type="protein sequence ID" value="SDF23709.1"/>
    <property type="molecule type" value="Genomic_DNA"/>
</dbReference>
<feature type="transmembrane region" description="Helical" evidence="2">
    <location>
        <begin position="92"/>
        <end position="109"/>
    </location>
</feature>
<feature type="transmembrane region" description="Helical" evidence="2">
    <location>
        <begin position="12"/>
        <end position="29"/>
    </location>
</feature>
<evidence type="ECO:0000256" key="1">
    <source>
        <dbReference type="SAM" id="MobiDB-lite"/>
    </source>
</evidence>
<evidence type="ECO:0000313" key="4">
    <source>
        <dbReference type="Proteomes" id="UP000198967"/>
    </source>
</evidence>
<reference evidence="3 4" key="1">
    <citation type="submission" date="2016-10" db="EMBL/GenBank/DDBJ databases">
        <authorList>
            <person name="de Groot N.N."/>
        </authorList>
    </citation>
    <scope>NUCLEOTIDE SEQUENCE [LARGE SCALE GENOMIC DNA]</scope>
    <source>
        <strain evidence="3 4">CGMCC 4.3143</strain>
    </source>
</reference>
<evidence type="ECO:0000313" key="3">
    <source>
        <dbReference type="EMBL" id="SDF23709.1"/>
    </source>
</evidence>
<keyword evidence="2" id="KW-1133">Transmembrane helix</keyword>
<name>A0A1G7JGV2_PSEOR</name>
<feature type="region of interest" description="Disordered" evidence="1">
    <location>
        <begin position="180"/>
        <end position="202"/>
    </location>
</feature>
<dbReference type="RefSeq" id="WP_093078701.1">
    <property type="nucleotide sequence ID" value="NZ_FNBE01000004.1"/>
</dbReference>
<gene>
    <name evidence="3" type="ORF">SAMN05216377_10438</name>
</gene>
<feature type="transmembrane region" description="Helical" evidence="2">
    <location>
        <begin position="67"/>
        <end position="86"/>
    </location>
</feature>
<sequence>MSRPYRPGWRGWSGGVALLVGGYAGYRGLAGLGTVTTTTIVALVGIVVGAVLVMAVLADPGPMRTPALHAGVALAAYFVTLALWPAGGSSGFHLAGAIVAAVLAVGLFVRHREGVRGAEAVVMLLVATGLTLGAAVALRALAVGDTATGAGLVAAGCLGTLGYLVASAVVVEPLPEDAPAIPAQRVTDGGSARSSEPAPPAR</sequence>
<feature type="transmembrane region" description="Helical" evidence="2">
    <location>
        <begin position="35"/>
        <end position="58"/>
    </location>
</feature>
<keyword evidence="2" id="KW-0812">Transmembrane</keyword>
<dbReference type="Proteomes" id="UP000198967">
    <property type="component" value="Unassembled WGS sequence"/>
</dbReference>
<evidence type="ECO:0000256" key="2">
    <source>
        <dbReference type="SAM" id="Phobius"/>
    </source>
</evidence>
<dbReference type="AlphaFoldDB" id="A0A1G7JGV2"/>
<proteinExistence type="predicted"/>